<gene>
    <name evidence="3" type="ORF">APLA_LOCUS10183</name>
    <name evidence="4" type="ORF">APLA_LOCUS17050</name>
</gene>
<protein>
    <submittedName>
        <fullName evidence="4">Uncharacterized protein</fullName>
    </submittedName>
</protein>
<sequence length="306" mass="34813">MLFALILFNLISLFGVDAGRQKRYLVYPDGGPARAQFIIGLGIPVDLKEASVTVGTVIKFQYDLPTNSTEYTSRIYGFADTVARSRDEETKNMDKDDSNDIDSKSSNEIESNDSRDLDEFEDNEDITLLNNLEKENETLIDVTFDENRRKRSLAYAEGGLMADVTTESELSLDEAIRRQEIIDRNAMEEEEPQRMNRWDFYKIIERMVERYGYSGRPCLLRTICEAAEVPFTHENGLLGEIGHILFTPSTTTDSLSHHTDNEYHAAERLGREIGINCEELFPECEGSILSTFTQIGEQTLHSFGFL</sequence>
<dbReference type="Pfam" id="PF07841">
    <property type="entry name" value="DM4_12"/>
    <property type="match status" value="1"/>
</dbReference>
<feature type="compositionally biased region" description="Basic and acidic residues" evidence="1">
    <location>
        <begin position="86"/>
        <end position="117"/>
    </location>
</feature>
<dbReference type="OrthoDB" id="8186940at2759"/>
<name>A0A8S1BLC3_ARCPL</name>
<keyword evidence="5" id="KW-1185">Reference proteome</keyword>
<dbReference type="PANTHER" id="PTHR21398">
    <property type="entry name" value="AGAP007094-PA"/>
    <property type="match status" value="1"/>
</dbReference>
<dbReference type="InterPro" id="IPR006631">
    <property type="entry name" value="DM4_12"/>
</dbReference>
<evidence type="ECO:0000256" key="1">
    <source>
        <dbReference type="SAM" id="MobiDB-lite"/>
    </source>
</evidence>
<dbReference type="EMBL" id="CADEBD010000857">
    <property type="protein sequence ID" value="CAB3260561.1"/>
    <property type="molecule type" value="Genomic_DNA"/>
</dbReference>
<evidence type="ECO:0000313" key="3">
    <source>
        <dbReference type="EMBL" id="CAB3244844.1"/>
    </source>
</evidence>
<dbReference type="SMART" id="SM00718">
    <property type="entry name" value="DM4_12"/>
    <property type="match status" value="1"/>
</dbReference>
<dbReference type="AlphaFoldDB" id="A0A8S1BLC3"/>
<evidence type="ECO:0000313" key="4">
    <source>
        <dbReference type="EMBL" id="CAB3260561.1"/>
    </source>
</evidence>
<dbReference type="EMBL" id="CADEBC010000522">
    <property type="protein sequence ID" value="CAB3244844.1"/>
    <property type="molecule type" value="Genomic_DNA"/>
</dbReference>
<evidence type="ECO:0000313" key="5">
    <source>
        <dbReference type="Proteomes" id="UP000494106"/>
    </source>
</evidence>
<dbReference type="Proteomes" id="UP000494256">
    <property type="component" value="Unassembled WGS sequence"/>
</dbReference>
<feature type="signal peptide" evidence="2">
    <location>
        <begin position="1"/>
        <end position="18"/>
    </location>
</feature>
<evidence type="ECO:0000256" key="2">
    <source>
        <dbReference type="SAM" id="SignalP"/>
    </source>
</evidence>
<dbReference type="Proteomes" id="UP000494106">
    <property type="component" value="Unassembled WGS sequence"/>
</dbReference>
<feature type="chain" id="PRO_5036273220" evidence="2">
    <location>
        <begin position="19"/>
        <end position="306"/>
    </location>
</feature>
<feature type="region of interest" description="Disordered" evidence="1">
    <location>
        <begin position="86"/>
        <end position="120"/>
    </location>
</feature>
<comment type="caution">
    <text evidence="4">The sequence shown here is derived from an EMBL/GenBank/DDBJ whole genome shotgun (WGS) entry which is preliminary data.</text>
</comment>
<evidence type="ECO:0000313" key="6">
    <source>
        <dbReference type="Proteomes" id="UP000494256"/>
    </source>
</evidence>
<dbReference type="PANTHER" id="PTHR21398:SF21">
    <property type="entry name" value="AGAP004005-PA"/>
    <property type="match status" value="1"/>
</dbReference>
<organism evidence="4 6">
    <name type="scientific">Arctia plantaginis</name>
    <name type="common">Wood tiger moth</name>
    <name type="synonym">Phalaena plantaginis</name>
    <dbReference type="NCBI Taxonomy" id="874455"/>
    <lineage>
        <taxon>Eukaryota</taxon>
        <taxon>Metazoa</taxon>
        <taxon>Ecdysozoa</taxon>
        <taxon>Arthropoda</taxon>
        <taxon>Hexapoda</taxon>
        <taxon>Insecta</taxon>
        <taxon>Pterygota</taxon>
        <taxon>Neoptera</taxon>
        <taxon>Endopterygota</taxon>
        <taxon>Lepidoptera</taxon>
        <taxon>Glossata</taxon>
        <taxon>Ditrysia</taxon>
        <taxon>Noctuoidea</taxon>
        <taxon>Erebidae</taxon>
        <taxon>Arctiinae</taxon>
        <taxon>Arctia</taxon>
    </lineage>
</organism>
<reference evidence="5 6" key="1">
    <citation type="submission" date="2020-04" db="EMBL/GenBank/DDBJ databases">
        <authorList>
            <person name="Wallbank WR R."/>
            <person name="Pardo Diaz C."/>
            <person name="Kozak K."/>
            <person name="Martin S."/>
            <person name="Jiggins C."/>
            <person name="Moest M."/>
            <person name="Warren A I."/>
            <person name="Byers J.R.P. K."/>
            <person name="Montejo-Kovacevich G."/>
            <person name="Yen C E."/>
        </authorList>
    </citation>
    <scope>NUCLEOTIDE SEQUENCE [LARGE SCALE GENOMIC DNA]</scope>
</reference>
<proteinExistence type="predicted"/>
<keyword evidence="2" id="KW-0732">Signal</keyword>
<accession>A0A8S1BLC3</accession>